<accession>A0A178T453</accession>
<evidence type="ECO:0000313" key="2">
    <source>
        <dbReference type="Proteomes" id="UP000078336"/>
    </source>
</evidence>
<dbReference type="AlphaFoldDB" id="A0A178T453"/>
<dbReference type="RefSeq" id="WP_064214561.1">
    <property type="nucleotide sequence ID" value="NZ_LUCQ01000174.1"/>
</dbReference>
<dbReference type="EMBL" id="LUCQ01000174">
    <property type="protein sequence ID" value="OAO76276.1"/>
    <property type="molecule type" value="Genomic_DNA"/>
</dbReference>
<sequence>MRTVKNMFDEIHTNYEKKCQYPSQIKLNEQWFYDNIALVDVNKVKTFYDYPVVFDNNIKDYELIY</sequence>
<dbReference type="PATRIC" id="fig|33934.7.peg.2666"/>
<name>A0A178T453_9BACL</name>
<evidence type="ECO:0000313" key="1">
    <source>
        <dbReference type="EMBL" id="OAO76276.1"/>
    </source>
</evidence>
<organism evidence="1 2">
    <name type="scientific">Anoxybacillus flavithermus</name>
    <dbReference type="NCBI Taxonomy" id="33934"/>
    <lineage>
        <taxon>Bacteria</taxon>
        <taxon>Bacillati</taxon>
        <taxon>Bacillota</taxon>
        <taxon>Bacilli</taxon>
        <taxon>Bacillales</taxon>
        <taxon>Anoxybacillaceae</taxon>
        <taxon>Anoxybacillus</taxon>
    </lineage>
</organism>
<reference evidence="1 2" key="1">
    <citation type="submission" date="2016-03" db="EMBL/GenBank/DDBJ databases">
        <title>Spore heat resistance.</title>
        <authorList>
            <person name="Boekhorst J."/>
            <person name="Berendsen E.M."/>
            <person name="Wells-Bennik M.H."/>
            <person name="Kuipers O.P."/>
        </authorList>
    </citation>
    <scope>NUCLEOTIDE SEQUENCE [LARGE SCALE GENOMIC DNA]</scope>
    <source>
        <strain evidence="1 2">AF16</strain>
    </source>
</reference>
<keyword evidence="2" id="KW-1185">Reference proteome</keyword>
<gene>
    <name evidence="1" type="ORF">TAF16_2751</name>
</gene>
<proteinExistence type="predicted"/>
<comment type="caution">
    <text evidence="1">The sequence shown here is derived from an EMBL/GenBank/DDBJ whole genome shotgun (WGS) entry which is preliminary data.</text>
</comment>
<dbReference type="Proteomes" id="UP000078336">
    <property type="component" value="Unassembled WGS sequence"/>
</dbReference>
<protein>
    <submittedName>
        <fullName evidence="1">Uncharacterized protein</fullName>
    </submittedName>
</protein>